<evidence type="ECO:0000256" key="3">
    <source>
        <dbReference type="ARBA" id="ARBA00023187"/>
    </source>
</evidence>
<dbReference type="PANTHER" id="PTHR14212:SF0">
    <property type="entry name" value="U4_U6 SMALL NUCLEAR RIBONUCLEOPROTEIN PRP3"/>
    <property type="match status" value="1"/>
</dbReference>
<evidence type="ECO:0008006" key="11">
    <source>
        <dbReference type="Google" id="ProtNLM"/>
    </source>
</evidence>
<feature type="domain" description="Small nuclear ribonucleoprotein Prp3 C-terminal" evidence="7">
    <location>
        <begin position="509"/>
        <end position="665"/>
    </location>
</feature>
<reference evidence="9 10" key="1">
    <citation type="submission" date="2019-12" db="EMBL/GenBank/DDBJ databases">
        <authorList>
            <person name="Floudas D."/>
            <person name="Bentzer J."/>
            <person name="Ahren D."/>
            <person name="Johansson T."/>
            <person name="Persson P."/>
            <person name="Tunlid A."/>
        </authorList>
    </citation>
    <scope>NUCLEOTIDE SEQUENCE [LARGE SCALE GENOMIC DNA]</scope>
    <source>
        <strain evidence="9 10">CBS 102.39</strain>
    </source>
</reference>
<gene>
    <name evidence="9" type="ORF">D9613_008465</name>
</gene>
<feature type="domain" description="Pre-mRNA-splicing factor 3" evidence="8">
    <location>
        <begin position="280"/>
        <end position="485"/>
    </location>
</feature>
<dbReference type="InterPro" id="IPR013881">
    <property type="entry name" value="Pre-mRNA_splic_Prp3_dom"/>
</dbReference>
<evidence type="ECO:0000313" key="10">
    <source>
        <dbReference type="Proteomes" id="UP000521872"/>
    </source>
</evidence>
<evidence type="ECO:0000313" key="9">
    <source>
        <dbReference type="EMBL" id="KAF4616761.1"/>
    </source>
</evidence>
<evidence type="ECO:0000256" key="6">
    <source>
        <dbReference type="SAM" id="MobiDB-lite"/>
    </source>
</evidence>
<feature type="compositionally biased region" description="Polar residues" evidence="6">
    <location>
        <begin position="594"/>
        <end position="605"/>
    </location>
</feature>
<protein>
    <recommendedName>
        <fullName evidence="11">PRP3-domain-containing protein</fullName>
    </recommendedName>
</protein>
<accession>A0A8H4QTV6</accession>
<dbReference type="GO" id="GO:0046540">
    <property type="term" value="C:U4/U6 x U5 tri-snRNP complex"/>
    <property type="evidence" value="ECO:0007669"/>
    <property type="project" value="InterPro"/>
</dbReference>
<keyword evidence="10" id="KW-1185">Reference proteome</keyword>
<dbReference type="AlphaFoldDB" id="A0A8H4QTV6"/>
<name>A0A8H4QTV6_9AGAR</name>
<feature type="compositionally biased region" description="Polar residues" evidence="6">
    <location>
        <begin position="124"/>
        <end position="148"/>
    </location>
</feature>
<dbReference type="Pfam" id="PF08572">
    <property type="entry name" value="PRP3"/>
    <property type="match status" value="1"/>
</dbReference>
<keyword evidence="5" id="KW-0175">Coiled coil</keyword>
<proteinExistence type="predicted"/>
<comment type="caution">
    <text evidence="9">The sequence shown here is derived from an EMBL/GenBank/DDBJ whole genome shotgun (WGS) entry which is preliminary data.</text>
</comment>
<sequence>MSTASKKRSFDGPTDGLSNKKIKSDVSTFLFCQGKSSFNTVPDLCLHPLLPGQNPTTASNGAPAEFNSADLIAQKRAEIAAKMAAFQRNNPALGAASAPRPPVGLAAPVPRVPIAAPTLSSKAITSTPSPVISSGPTPATQASGSGSPAISDDLLRKVAEAKRRVADAQSKLAVKDNPYMALAQSAKRNKPNTPVEQTQQGAGLKMAAHPLLLDTTPVLAQSKKDRYKPMQPKFASIKANARNQPSPSPVASIVPSVVPSPAANPYSVASGSKDAGAFEGAPRERAGKKFHFNPKGKYVAQGDRMRQEIQLEALKQKIAESARKAGLDGDLGIGKSIKRAPPPDAEWWDAALLPNKSYDDIETLGLDKLNIRIPNSPVTIYIQHPIPIPAPGEKNKVELKPLMLTKKEQKKMRKLRRKQELQDKRDRIRMGLLPPDPPKVRLANLMKVLTSDAVQDPTRVEARVRREVAMRRHTHEKMNAERKLTAEQRREKIETKKAEEDRKGIFAMLFKVINLSDPSHQFKVRKNADQLNLTGLCIFNPSFNLVYVEGSAKYIKNYKRLMLHRIAWTEPARPRHGQEDVELENPDSDVEGEVSNTVAGSSSKTPAGEGSSEETKSLDDNKCYLIWEGALRDREFSAFKARTCPTDREAREVLGDRLKGYWDVAKNWKPEEEELY</sequence>
<keyword evidence="4" id="KW-0539">Nucleus</keyword>
<comment type="subcellular location">
    <subcellularLocation>
        <location evidence="1">Nucleus</location>
    </subcellularLocation>
</comment>
<dbReference type="EMBL" id="JAACJL010000031">
    <property type="protein sequence ID" value="KAF4616761.1"/>
    <property type="molecule type" value="Genomic_DNA"/>
</dbReference>
<feature type="region of interest" description="Disordered" evidence="6">
    <location>
        <begin position="124"/>
        <end position="150"/>
    </location>
</feature>
<dbReference type="GO" id="GO:0000398">
    <property type="term" value="P:mRNA splicing, via spliceosome"/>
    <property type="evidence" value="ECO:0007669"/>
    <property type="project" value="InterPro"/>
</dbReference>
<evidence type="ECO:0000256" key="2">
    <source>
        <dbReference type="ARBA" id="ARBA00022664"/>
    </source>
</evidence>
<evidence type="ECO:0000256" key="4">
    <source>
        <dbReference type="ARBA" id="ARBA00023242"/>
    </source>
</evidence>
<feature type="region of interest" description="Disordered" evidence="6">
    <location>
        <begin position="573"/>
        <end position="616"/>
    </location>
</feature>
<dbReference type="InterPro" id="IPR010541">
    <property type="entry name" value="Prp3_C"/>
</dbReference>
<feature type="compositionally biased region" description="Acidic residues" evidence="6">
    <location>
        <begin position="580"/>
        <end position="592"/>
    </location>
</feature>
<feature type="coiled-coil region" evidence="5">
    <location>
        <begin position="470"/>
        <end position="503"/>
    </location>
</feature>
<evidence type="ECO:0000259" key="7">
    <source>
        <dbReference type="Pfam" id="PF06544"/>
    </source>
</evidence>
<dbReference type="Proteomes" id="UP000521872">
    <property type="component" value="Unassembled WGS sequence"/>
</dbReference>
<dbReference type="Pfam" id="PF06544">
    <property type="entry name" value="Prp3_C"/>
    <property type="match status" value="1"/>
</dbReference>
<dbReference type="PANTHER" id="PTHR14212">
    <property type="entry name" value="U4/U6-ASSOCIATED RNA SPLICING FACTOR-RELATED"/>
    <property type="match status" value="1"/>
</dbReference>
<evidence type="ECO:0000259" key="8">
    <source>
        <dbReference type="Pfam" id="PF08572"/>
    </source>
</evidence>
<keyword evidence="2" id="KW-0507">mRNA processing</keyword>
<organism evidence="9 10">
    <name type="scientific">Agrocybe pediades</name>
    <dbReference type="NCBI Taxonomy" id="84607"/>
    <lineage>
        <taxon>Eukaryota</taxon>
        <taxon>Fungi</taxon>
        <taxon>Dikarya</taxon>
        <taxon>Basidiomycota</taxon>
        <taxon>Agaricomycotina</taxon>
        <taxon>Agaricomycetes</taxon>
        <taxon>Agaricomycetidae</taxon>
        <taxon>Agaricales</taxon>
        <taxon>Agaricineae</taxon>
        <taxon>Strophariaceae</taxon>
        <taxon>Agrocybe</taxon>
    </lineage>
</organism>
<dbReference type="CDD" id="cd24162">
    <property type="entry name" value="Prp3_C"/>
    <property type="match status" value="1"/>
</dbReference>
<evidence type="ECO:0000256" key="5">
    <source>
        <dbReference type="SAM" id="Coils"/>
    </source>
</evidence>
<evidence type="ECO:0000256" key="1">
    <source>
        <dbReference type="ARBA" id="ARBA00004123"/>
    </source>
</evidence>
<feature type="region of interest" description="Disordered" evidence="6">
    <location>
        <begin position="1"/>
        <end position="20"/>
    </location>
</feature>
<dbReference type="InterPro" id="IPR027104">
    <property type="entry name" value="Prp3"/>
</dbReference>
<keyword evidence="3" id="KW-0508">mRNA splicing</keyword>